<evidence type="ECO:0008006" key="3">
    <source>
        <dbReference type="Google" id="ProtNLM"/>
    </source>
</evidence>
<evidence type="ECO:0000313" key="2">
    <source>
        <dbReference type="Proteomes" id="UP000827549"/>
    </source>
</evidence>
<organism evidence="1 2">
    <name type="scientific">Vanrija pseudolonga</name>
    <dbReference type="NCBI Taxonomy" id="143232"/>
    <lineage>
        <taxon>Eukaryota</taxon>
        <taxon>Fungi</taxon>
        <taxon>Dikarya</taxon>
        <taxon>Basidiomycota</taxon>
        <taxon>Agaricomycotina</taxon>
        <taxon>Tremellomycetes</taxon>
        <taxon>Trichosporonales</taxon>
        <taxon>Trichosporonaceae</taxon>
        <taxon>Vanrija</taxon>
    </lineage>
</organism>
<dbReference type="EMBL" id="CP086714">
    <property type="protein sequence ID" value="WOO78071.1"/>
    <property type="molecule type" value="Genomic_DNA"/>
</dbReference>
<proteinExistence type="predicted"/>
<dbReference type="GeneID" id="87804879"/>
<dbReference type="RefSeq" id="XP_062624103.1">
    <property type="nucleotide sequence ID" value="XM_062768119.1"/>
</dbReference>
<keyword evidence="2" id="KW-1185">Reference proteome</keyword>
<reference evidence="1" key="1">
    <citation type="submission" date="2023-10" db="EMBL/GenBank/DDBJ databases">
        <authorList>
            <person name="Noh H."/>
        </authorList>
    </citation>
    <scope>NUCLEOTIDE SEQUENCE</scope>
    <source>
        <strain evidence="1">DUCC4014</strain>
    </source>
</reference>
<dbReference type="Proteomes" id="UP000827549">
    <property type="component" value="Chromosome 1"/>
</dbReference>
<dbReference type="AlphaFoldDB" id="A0AAF1BFH7"/>
<gene>
    <name evidence="1" type="ORF">LOC62_01G001624</name>
</gene>
<accession>A0AAF1BFH7</accession>
<protein>
    <recommendedName>
        <fullName evidence="3">F-box domain-containing protein</fullName>
    </recommendedName>
</protein>
<sequence>MPAASATGLGDRQFAAMKFSLSQLFRCAKPLKDAIAEGLLGCPHTIAMVLSYADTATLVTCLRVSREFHHMAGKSLYHTITVRAGQEHRLLCGVERAVTTNFKTRLLANVRVLTLVGFPSMCEPHCMRRHTPFFPNLDTLRIVHLPSWHPPNHRCSLLQGVAPRKAVIRNMDGLHMNLRVHETRWSTARLDTLVIMLPTHGWLLQSPGRLLTGFEKVPRVKVVFWPLVRPAEVMPTTVNPALSRSRCEMGKLTQVIPSLRDLVIGRPDMQVTLYGLETLLLGEGSRFAAAVRQAYPPNTVLTQALLQEHVQAEISAACDGDGVAAVRFRTRDEYVADVDARGGELKAEDWARR</sequence>
<name>A0AAF1BFH7_9TREE</name>
<evidence type="ECO:0000313" key="1">
    <source>
        <dbReference type="EMBL" id="WOO78071.1"/>
    </source>
</evidence>